<reference evidence="3 4" key="1">
    <citation type="journal article" date="2024" name="G3 (Bethesda)">
        <title>Genome assembly of Hibiscus sabdariffa L. provides insights into metabolisms of medicinal natural products.</title>
        <authorList>
            <person name="Kim T."/>
        </authorList>
    </citation>
    <scope>NUCLEOTIDE SEQUENCE [LARGE SCALE GENOMIC DNA]</scope>
    <source>
        <strain evidence="3">TK-2024</strain>
        <tissue evidence="3">Old leaves</tissue>
    </source>
</reference>
<evidence type="ECO:0000313" key="3">
    <source>
        <dbReference type="EMBL" id="KAK8984633.1"/>
    </source>
</evidence>
<feature type="coiled-coil region" evidence="1">
    <location>
        <begin position="321"/>
        <end position="363"/>
    </location>
</feature>
<evidence type="ECO:0000256" key="2">
    <source>
        <dbReference type="SAM" id="MobiDB-lite"/>
    </source>
</evidence>
<feature type="compositionally biased region" description="Low complexity" evidence="2">
    <location>
        <begin position="15"/>
        <end position="36"/>
    </location>
</feature>
<protein>
    <submittedName>
        <fullName evidence="3">Uncharacterized protein</fullName>
    </submittedName>
</protein>
<sequence>MSENNGEFVNPRLLPDGTSSGRPPDSSSGLGSPLPTELQSKCKKLHGNDMQGLVVDSDTMVTEDKGWKLDTSIEVVSSSQEQKHASVNGQDENLEYEGIHHIFYNCGVYGHLHESCGSIVDNGTTTKELSYAPENENVTKVTTNEERGLFGPWMTVENCRRRSHNGIMSLSKGHGKQEKNVGNHFTPLENEQVEPMEEQGHDSATNLATLDLVSNRGLITPIVVKSVLVEISSVEHFTIGAPMEIIESEDAPSATVVVENVICPGGTVLPLTLSMSAIAVDGGFGPPAPCFIFFPWRDNPETIEWLHPKSTSMSLFEWSEIEGLKEELEKTKDKVETSAINFLRRLNEIKESHKNEIIVLNATHKFEVAEKESFVAKYRDIATNTYLELRILTSPGDQNDREDASSDNNELARRMEMIPLYTLLKSGKRSLFICSFTLEVAMMELIPLCTLLKSWGRSLFICSLTLETVMMELIPLCTLLKSGGRSLFICSLTLEVTMMELIPLCTLLKSRKCSLFICSLTLETKMMKLIPLFTLLKSDGRSLFICSPTLESGMMELIHMISILQTLFPLDSKRCSYTSKFLRCLASQVLGISFPSSYTNL</sequence>
<name>A0ABR2P8I4_9ROSI</name>
<proteinExistence type="predicted"/>
<keyword evidence="1" id="KW-0175">Coiled coil</keyword>
<gene>
    <name evidence="3" type="ORF">V6N11_008397</name>
</gene>
<feature type="region of interest" description="Disordered" evidence="2">
    <location>
        <begin position="1"/>
        <end position="38"/>
    </location>
</feature>
<dbReference type="Proteomes" id="UP001396334">
    <property type="component" value="Unassembled WGS sequence"/>
</dbReference>
<accession>A0ABR2P8I4</accession>
<dbReference type="EMBL" id="JBBPBN010000076">
    <property type="protein sequence ID" value="KAK8984633.1"/>
    <property type="molecule type" value="Genomic_DNA"/>
</dbReference>
<evidence type="ECO:0000313" key="4">
    <source>
        <dbReference type="Proteomes" id="UP001396334"/>
    </source>
</evidence>
<keyword evidence="4" id="KW-1185">Reference proteome</keyword>
<evidence type="ECO:0000256" key="1">
    <source>
        <dbReference type="SAM" id="Coils"/>
    </source>
</evidence>
<organism evidence="3 4">
    <name type="scientific">Hibiscus sabdariffa</name>
    <name type="common">roselle</name>
    <dbReference type="NCBI Taxonomy" id="183260"/>
    <lineage>
        <taxon>Eukaryota</taxon>
        <taxon>Viridiplantae</taxon>
        <taxon>Streptophyta</taxon>
        <taxon>Embryophyta</taxon>
        <taxon>Tracheophyta</taxon>
        <taxon>Spermatophyta</taxon>
        <taxon>Magnoliopsida</taxon>
        <taxon>eudicotyledons</taxon>
        <taxon>Gunneridae</taxon>
        <taxon>Pentapetalae</taxon>
        <taxon>rosids</taxon>
        <taxon>malvids</taxon>
        <taxon>Malvales</taxon>
        <taxon>Malvaceae</taxon>
        <taxon>Malvoideae</taxon>
        <taxon>Hibiscus</taxon>
    </lineage>
</organism>
<comment type="caution">
    <text evidence="3">The sequence shown here is derived from an EMBL/GenBank/DDBJ whole genome shotgun (WGS) entry which is preliminary data.</text>
</comment>